<name>A0A4C1WQ21_EUMVA</name>
<comment type="caution">
    <text evidence="2">The sequence shown here is derived from an EMBL/GenBank/DDBJ whole genome shotgun (WGS) entry which is preliminary data.</text>
</comment>
<evidence type="ECO:0000313" key="2">
    <source>
        <dbReference type="EMBL" id="GBP52429.1"/>
    </source>
</evidence>
<organism evidence="2 3">
    <name type="scientific">Eumeta variegata</name>
    <name type="common">Bagworm moth</name>
    <name type="synonym">Eumeta japonica</name>
    <dbReference type="NCBI Taxonomy" id="151549"/>
    <lineage>
        <taxon>Eukaryota</taxon>
        <taxon>Metazoa</taxon>
        <taxon>Ecdysozoa</taxon>
        <taxon>Arthropoda</taxon>
        <taxon>Hexapoda</taxon>
        <taxon>Insecta</taxon>
        <taxon>Pterygota</taxon>
        <taxon>Neoptera</taxon>
        <taxon>Endopterygota</taxon>
        <taxon>Lepidoptera</taxon>
        <taxon>Glossata</taxon>
        <taxon>Ditrysia</taxon>
        <taxon>Tineoidea</taxon>
        <taxon>Psychidae</taxon>
        <taxon>Oiketicinae</taxon>
        <taxon>Eumeta</taxon>
    </lineage>
</organism>
<feature type="compositionally biased region" description="Basic and acidic residues" evidence="1">
    <location>
        <begin position="193"/>
        <end position="216"/>
    </location>
</feature>
<accession>A0A4C1WQ21</accession>
<sequence length="263" mass="29072">MKTRLQLLSGMSKVQPEISDEMLCTQVKHQSRIARGAASGRRQGGSTGFYSERSAAAELIRSVLRSEAADVCREITLFNTVDAVWGSVHESVFCKRYVLAHGIEKKNKLSNYEARLPRSEKQEKKSGGLICTGPAWGLGGQSSQYETKRLWEDTPQGIVNKTGIGRKPKSTRTENVIEKETGTRRSNGTEIEIENRPKSKTRLKEGSVNRKDEGIHSRSTHMKPKAGIAPQKRSGRTIGISNRYSPKALPPSAPDRIRANGIT</sequence>
<dbReference type="AlphaFoldDB" id="A0A4C1WQ21"/>
<dbReference type="EMBL" id="BGZK01000603">
    <property type="protein sequence ID" value="GBP52429.1"/>
    <property type="molecule type" value="Genomic_DNA"/>
</dbReference>
<evidence type="ECO:0000256" key="1">
    <source>
        <dbReference type="SAM" id="MobiDB-lite"/>
    </source>
</evidence>
<protein>
    <submittedName>
        <fullName evidence="2">Uncharacterized protein</fullName>
    </submittedName>
</protein>
<reference evidence="2 3" key="1">
    <citation type="journal article" date="2019" name="Commun. Biol.">
        <title>The bagworm genome reveals a unique fibroin gene that provides high tensile strength.</title>
        <authorList>
            <person name="Kono N."/>
            <person name="Nakamura H."/>
            <person name="Ohtoshi R."/>
            <person name="Tomita M."/>
            <person name="Numata K."/>
            <person name="Arakawa K."/>
        </authorList>
    </citation>
    <scope>NUCLEOTIDE SEQUENCE [LARGE SCALE GENOMIC DNA]</scope>
</reference>
<dbReference type="Proteomes" id="UP000299102">
    <property type="component" value="Unassembled WGS sequence"/>
</dbReference>
<evidence type="ECO:0000313" key="3">
    <source>
        <dbReference type="Proteomes" id="UP000299102"/>
    </source>
</evidence>
<feature type="region of interest" description="Disordered" evidence="1">
    <location>
        <begin position="189"/>
        <end position="263"/>
    </location>
</feature>
<proteinExistence type="predicted"/>
<gene>
    <name evidence="2" type="ORF">EVAR_39888_1</name>
</gene>
<keyword evidence="3" id="KW-1185">Reference proteome</keyword>